<feature type="compositionally biased region" description="Basic and acidic residues" evidence="6">
    <location>
        <begin position="296"/>
        <end position="309"/>
    </location>
</feature>
<dbReference type="PANTHER" id="PTHR47171:SF5">
    <property type="entry name" value="ZN(II)2CYS6 TRANSCRIPTION FACTOR (EUROFUNG)"/>
    <property type="match status" value="1"/>
</dbReference>
<reference evidence="8 9" key="1">
    <citation type="submission" date="2013-03" db="EMBL/GenBank/DDBJ databases">
        <title>The Genome Sequence of Exophiala aquamarina CBS 119918.</title>
        <authorList>
            <consortium name="The Broad Institute Genomics Platform"/>
            <person name="Cuomo C."/>
            <person name="de Hoog S."/>
            <person name="Gorbushina A."/>
            <person name="Walker B."/>
            <person name="Young S.K."/>
            <person name="Zeng Q."/>
            <person name="Gargeya S."/>
            <person name="Fitzgerald M."/>
            <person name="Haas B."/>
            <person name="Abouelleil A."/>
            <person name="Allen A.W."/>
            <person name="Alvarado L."/>
            <person name="Arachchi H.M."/>
            <person name="Berlin A.M."/>
            <person name="Chapman S.B."/>
            <person name="Gainer-Dewar J."/>
            <person name="Goldberg J."/>
            <person name="Griggs A."/>
            <person name="Gujja S."/>
            <person name="Hansen M."/>
            <person name="Howarth C."/>
            <person name="Imamovic A."/>
            <person name="Ireland A."/>
            <person name="Larimer J."/>
            <person name="McCowan C."/>
            <person name="Murphy C."/>
            <person name="Pearson M."/>
            <person name="Poon T.W."/>
            <person name="Priest M."/>
            <person name="Roberts A."/>
            <person name="Saif S."/>
            <person name="Shea T."/>
            <person name="Sisk P."/>
            <person name="Sykes S."/>
            <person name="Wortman J."/>
            <person name="Nusbaum C."/>
            <person name="Birren B."/>
        </authorList>
    </citation>
    <scope>NUCLEOTIDE SEQUENCE [LARGE SCALE GENOMIC DNA]</scope>
    <source>
        <strain evidence="8 9">CBS 119918</strain>
    </source>
</reference>
<dbReference type="GeneID" id="25278765"/>
<organism evidence="8 9">
    <name type="scientific">Exophiala aquamarina CBS 119918</name>
    <dbReference type="NCBI Taxonomy" id="1182545"/>
    <lineage>
        <taxon>Eukaryota</taxon>
        <taxon>Fungi</taxon>
        <taxon>Dikarya</taxon>
        <taxon>Ascomycota</taxon>
        <taxon>Pezizomycotina</taxon>
        <taxon>Eurotiomycetes</taxon>
        <taxon>Chaetothyriomycetidae</taxon>
        <taxon>Chaetothyriales</taxon>
        <taxon>Herpotrichiellaceae</taxon>
        <taxon>Exophiala</taxon>
    </lineage>
</organism>
<dbReference type="AlphaFoldDB" id="A0A072PI43"/>
<evidence type="ECO:0000256" key="2">
    <source>
        <dbReference type="ARBA" id="ARBA00023015"/>
    </source>
</evidence>
<keyword evidence="3" id="KW-0238">DNA-binding</keyword>
<evidence type="ECO:0000313" key="8">
    <source>
        <dbReference type="EMBL" id="KEF58988.1"/>
    </source>
</evidence>
<feature type="region of interest" description="Disordered" evidence="6">
    <location>
        <begin position="281"/>
        <end position="309"/>
    </location>
</feature>
<dbReference type="OrthoDB" id="39175at2759"/>
<evidence type="ECO:0000256" key="3">
    <source>
        <dbReference type="ARBA" id="ARBA00023125"/>
    </source>
</evidence>
<dbReference type="GO" id="GO:0006351">
    <property type="term" value="P:DNA-templated transcription"/>
    <property type="evidence" value="ECO:0007669"/>
    <property type="project" value="InterPro"/>
</dbReference>
<dbReference type="CDD" id="cd12148">
    <property type="entry name" value="fungal_TF_MHR"/>
    <property type="match status" value="1"/>
</dbReference>
<dbReference type="SMART" id="SM00906">
    <property type="entry name" value="Fungal_trans"/>
    <property type="match status" value="1"/>
</dbReference>
<evidence type="ECO:0000256" key="5">
    <source>
        <dbReference type="ARBA" id="ARBA00023242"/>
    </source>
</evidence>
<evidence type="ECO:0000256" key="1">
    <source>
        <dbReference type="ARBA" id="ARBA00022833"/>
    </source>
</evidence>
<dbReference type="RefSeq" id="XP_013261578.1">
    <property type="nucleotide sequence ID" value="XM_013406124.1"/>
</dbReference>
<keyword evidence="9" id="KW-1185">Reference proteome</keyword>
<accession>A0A072PI43</accession>
<evidence type="ECO:0000256" key="6">
    <source>
        <dbReference type="SAM" id="MobiDB-lite"/>
    </source>
</evidence>
<evidence type="ECO:0000256" key="4">
    <source>
        <dbReference type="ARBA" id="ARBA00023163"/>
    </source>
</evidence>
<evidence type="ECO:0000313" key="9">
    <source>
        <dbReference type="Proteomes" id="UP000027920"/>
    </source>
</evidence>
<gene>
    <name evidence="8" type="ORF">A1O9_03831</name>
</gene>
<dbReference type="Pfam" id="PF04082">
    <property type="entry name" value="Fungal_trans"/>
    <property type="match status" value="1"/>
</dbReference>
<dbReference type="HOGENOM" id="CLU_007427_1_0_1"/>
<dbReference type="PANTHER" id="PTHR47171">
    <property type="entry name" value="FARA-RELATED"/>
    <property type="match status" value="1"/>
</dbReference>
<protein>
    <recommendedName>
        <fullName evidence="7">Xylanolytic transcriptional activator regulatory domain-containing protein</fullName>
    </recommendedName>
</protein>
<feature type="domain" description="Xylanolytic transcriptional activator regulatory" evidence="7">
    <location>
        <begin position="20"/>
        <end position="93"/>
    </location>
</feature>
<dbReference type="InterPro" id="IPR007219">
    <property type="entry name" value="XnlR_reg_dom"/>
</dbReference>
<dbReference type="VEuPathDB" id="FungiDB:A1O9_03831"/>
<dbReference type="InterPro" id="IPR052073">
    <property type="entry name" value="Amide_Lactam_Regulators"/>
</dbReference>
<name>A0A072PI43_9EURO</name>
<comment type="caution">
    <text evidence="8">The sequence shown here is derived from an EMBL/GenBank/DDBJ whole genome shotgun (WGS) entry which is preliminary data.</text>
</comment>
<dbReference type="GO" id="GO:0003677">
    <property type="term" value="F:DNA binding"/>
    <property type="evidence" value="ECO:0007669"/>
    <property type="project" value="UniProtKB-KW"/>
</dbReference>
<proteinExistence type="predicted"/>
<evidence type="ECO:0000259" key="7">
    <source>
        <dbReference type="SMART" id="SM00906"/>
    </source>
</evidence>
<keyword evidence="2" id="KW-0805">Transcription regulation</keyword>
<keyword evidence="4" id="KW-0804">Transcription</keyword>
<dbReference type="GO" id="GO:0008270">
    <property type="term" value="F:zinc ion binding"/>
    <property type="evidence" value="ECO:0007669"/>
    <property type="project" value="InterPro"/>
</dbReference>
<keyword evidence="5" id="KW-0539">Nucleus</keyword>
<dbReference type="EMBL" id="AMGV01000003">
    <property type="protein sequence ID" value="KEF58988.1"/>
    <property type="molecule type" value="Genomic_DNA"/>
</dbReference>
<dbReference type="Proteomes" id="UP000027920">
    <property type="component" value="Unassembled WGS sequence"/>
</dbReference>
<keyword evidence="1" id="KW-0862">Zinc</keyword>
<sequence length="396" mass="44199">MLFHYWDMSTVATVNNTDTDWWWLGNAIRLAQAEGLQREGKSNDPPGPFQTLKRRIWWALFARERMTAICLGRPCVIDTAYCNVPLPTLNDFPSDCRFKASIFIEFVQLSDILGDISKLLAQGAAYFPATISARRRLVEWIRNIPPDLQLSATGGVMKDFNRDVLLLHIPYLGALTMLYMSFSSDSPPKACVPGIAAASILSKICEEFLARGFIRFIPEETAWFISFAILTLAHARQVECLTTHSDADIWILSTTLRQMAPMWSSATSFANIYEKIQRDLGLTTRPPPSSPPSKQHQCERARDDSTGEPHECTLPHCLDELASLDGVNWMEYFPYGNCNTTPMLGAILAAQGDALNLSGLDWPLVFNQSMQDIFANFDEFGSFLSAEQGGTTAAPH</sequence>